<evidence type="ECO:0000313" key="1">
    <source>
        <dbReference type="EMBL" id="QNO49851.1"/>
    </source>
</evidence>
<accession>A0A7G9YPB7</accession>
<dbReference type="EMBL" id="MT631398">
    <property type="protein sequence ID" value="QNO49851.1"/>
    <property type="molecule type" value="Genomic_DNA"/>
</dbReference>
<dbReference type="Pfam" id="PF03683">
    <property type="entry name" value="UPF0175"/>
    <property type="match status" value="1"/>
</dbReference>
<protein>
    <submittedName>
        <fullName evidence="1">Uncharacterized protein</fullName>
    </submittedName>
</protein>
<gene>
    <name evidence="1" type="ORF">HMIKAMFF_00011</name>
</gene>
<sequence>MSTATIVTELPVKTLKEIEYWSEKEGTDKSIFLTELIDEGLHEWKIHKALSMYKDHRVTLWRAAEIAGVSLSELLAELPKQKIIFQYDMEELNEDLEYARGK</sequence>
<reference evidence="1" key="1">
    <citation type="submission" date="2020-06" db="EMBL/GenBank/DDBJ databases">
        <title>Unique genomic features of the anaerobic methanotrophic archaea.</title>
        <authorList>
            <person name="Chadwick G.L."/>
            <person name="Skennerton C.T."/>
            <person name="Laso-Perez R."/>
            <person name="Leu A.O."/>
            <person name="Speth D.R."/>
            <person name="Yu H."/>
            <person name="Morgan-Lang C."/>
            <person name="Hatzenpichler R."/>
            <person name="Goudeau D."/>
            <person name="Malmstrom R."/>
            <person name="Brazelton W.J."/>
            <person name="Woyke T."/>
            <person name="Hallam S.J."/>
            <person name="Tyson G.W."/>
            <person name="Wegener G."/>
            <person name="Boetius A."/>
            <person name="Orphan V."/>
        </authorList>
    </citation>
    <scope>NUCLEOTIDE SEQUENCE</scope>
</reference>
<organism evidence="1">
    <name type="scientific">Candidatus Methanogaster sp. ANME-2c ERB4</name>
    <dbReference type="NCBI Taxonomy" id="2759911"/>
    <lineage>
        <taxon>Archaea</taxon>
        <taxon>Methanobacteriati</taxon>
        <taxon>Methanobacteriota</taxon>
        <taxon>Stenosarchaea group</taxon>
        <taxon>Methanomicrobia</taxon>
        <taxon>Methanosarcinales</taxon>
        <taxon>ANME-2 cluster</taxon>
        <taxon>Candidatus Methanogasteraceae</taxon>
        <taxon>Candidatus Methanogaster</taxon>
    </lineage>
</organism>
<proteinExistence type="predicted"/>
<name>A0A7G9YPB7_9EURY</name>
<dbReference type="InterPro" id="IPR005368">
    <property type="entry name" value="UPF0175"/>
</dbReference>
<dbReference type="AlphaFoldDB" id="A0A7G9YPB7"/>